<comment type="caution">
    <text evidence="2">The sequence shown here is derived from an EMBL/GenBank/DDBJ whole genome shotgun (WGS) entry which is preliminary data.</text>
</comment>
<gene>
    <name evidence="2" type="ORF">ES677_14940</name>
</gene>
<evidence type="ECO:0008006" key="4">
    <source>
        <dbReference type="Google" id="ProtNLM"/>
    </source>
</evidence>
<evidence type="ECO:0000313" key="3">
    <source>
        <dbReference type="Proteomes" id="UP000323621"/>
    </source>
</evidence>
<organism evidence="2 3">
    <name type="scientific">Bizionia gelidisalsuginis</name>
    <dbReference type="NCBI Taxonomy" id="291188"/>
    <lineage>
        <taxon>Bacteria</taxon>
        <taxon>Pseudomonadati</taxon>
        <taxon>Bacteroidota</taxon>
        <taxon>Flavobacteriia</taxon>
        <taxon>Flavobacteriales</taxon>
        <taxon>Flavobacteriaceae</taxon>
        <taxon>Bizionia</taxon>
    </lineage>
</organism>
<evidence type="ECO:0000256" key="1">
    <source>
        <dbReference type="SAM" id="SignalP"/>
    </source>
</evidence>
<keyword evidence="1" id="KW-0732">Signal</keyword>
<dbReference type="Gene3D" id="2.40.160.20">
    <property type="match status" value="1"/>
</dbReference>
<dbReference type="SUPFAM" id="SSF56925">
    <property type="entry name" value="OMPA-like"/>
    <property type="match status" value="1"/>
</dbReference>
<protein>
    <recommendedName>
        <fullName evidence="4">Outer membrane protein beta-barrel domain-containing protein</fullName>
    </recommendedName>
</protein>
<name>A0ABY3M6T5_9FLAO</name>
<dbReference type="InterPro" id="IPR011250">
    <property type="entry name" value="OMP/PagP_B-barrel"/>
</dbReference>
<feature type="chain" id="PRO_5045778436" description="Outer membrane protein beta-barrel domain-containing protein" evidence="1">
    <location>
        <begin position="20"/>
        <end position="177"/>
    </location>
</feature>
<evidence type="ECO:0000313" key="2">
    <source>
        <dbReference type="EMBL" id="TYC07651.1"/>
    </source>
</evidence>
<dbReference type="Proteomes" id="UP000323621">
    <property type="component" value="Unassembled WGS sequence"/>
</dbReference>
<keyword evidence="3" id="KW-1185">Reference proteome</keyword>
<proteinExistence type="predicted"/>
<feature type="signal peptide" evidence="1">
    <location>
        <begin position="1"/>
        <end position="19"/>
    </location>
</feature>
<sequence length="177" mass="19775">MKTLKLFILLAFIYTNANAQLNKGNWLVGGSGEYSSRNSKFDNGADTKIDRITIKPNIGYFIKERFALGATLGYTNQTIFTTYGVGLFTRYYFLEPEKTFNLFAQVHFDIVHVVSDIEGGARSNTSNFYGVRAGQVVFFNSAVGLEFAIEYERGNLPTGVANNIKAVIGFQIHLEKK</sequence>
<accession>A0ABY3M6T5</accession>
<reference evidence="2 3" key="1">
    <citation type="submission" date="2019-08" db="EMBL/GenBank/DDBJ databases">
        <title>Genomes of Antarctic Bizionia species.</title>
        <authorList>
            <person name="Bowman J.P."/>
        </authorList>
    </citation>
    <scope>NUCLEOTIDE SEQUENCE [LARGE SCALE GENOMIC DNA]</scope>
    <source>
        <strain evidence="2 3">IC164</strain>
    </source>
</reference>
<dbReference type="RefSeq" id="WP_148381686.1">
    <property type="nucleotide sequence ID" value="NZ_VSKN01000055.1"/>
</dbReference>
<dbReference type="EMBL" id="VSKN01000055">
    <property type="protein sequence ID" value="TYC07651.1"/>
    <property type="molecule type" value="Genomic_DNA"/>
</dbReference>